<reference evidence="1 2" key="1">
    <citation type="submission" date="2019-02" db="EMBL/GenBank/DDBJ databases">
        <title>Sequencing the genomes of 1000 actinobacteria strains.</title>
        <authorList>
            <person name="Klenk H.-P."/>
        </authorList>
    </citation>
    <scope>NUCLEOTIDE SEQUENCE [LARGE SCALE GENOMIC DNA]</scope>
    <source>
        <strain evidence="1 2">DSM 44509</strain>
    </source>
</reference>
<gene>
    <name evidence="1" type="ORF">BKA19_3849</name>
</gene>
<dbReference type="Proteomes" id="UP000292507">
    <property type="component" value="Unassembled WGS sequence"/>
</dbReference>
<evidence type="ECO:0000313" key="2">
    <source>
        <dbReference type="Proteomes" id="UP000292507"/>
    </source>
</evidence>
<keyword evidence="2" id="KW-1185">Reference proteome</keyword>
<proteinExistence type="predicted"/>
<organism evidence="1 2">
    <name type="scientific">Blastococcus saxobsidens</name>
    <dbReference type="NCBI Taxonomy" id="138336"/>
    <lineage>
        <taxon>Bacteria</taxon>
        <taxon>Bacillati</taxon>
        <taxon>Actinomycetota</taxon>
        <taxon>Actinomycetes</taxon>
        <taxon>Geodermatophilales</taxon>
        <taxon>Geodermatophilaceae</taxon>
        <taxon>Blastococcus</taxon>
    </lineage>
</organism>
<comment type="caution">
    <text evidence="1">The sequence shown here is derived from an EMBL/GenBank/DDBJ whole genome shotgun (WGS) entry which is preliminary data.</text>
</comment>
<protein>
    <submittedName>
        <fullName evidence="1">Uncharacterized protein</fullName>
    </submittedName>
</protein>
<sequence>MSTHAAVITEARDWLVASAALRVCTTAAGRQRDR</sequence>
<accession>A0A4Q7YD04</accession>
<evidence type="ECO:0000313" key="1">
    <source>
        <dbReference type="EMBL" id="RZU34095.1"/>
    </source>
</evidence>
<dbReference type="EMBL" id="SHKV01000001">
    <property type="protein sequence ID" value="RZU34095.1"/>
    <property type="molecule type" value="Genomic_DNA"/>
</dbReference>
<name>A0A4Q7YD04_9ACTN</name>
<dbReference type="AlphaFoldDB" id="A0A4Q7YD04"/>